<dbReference type="Ensembl" id="ENSPMGT00000029771.1">
    <property type="protein sequence ID" value="ENSPMGP00000027951.1"/>
    <property type="gene ID" value="ENSPMGG00000022535.1"/>
</dbReference>
<feature type="domain" description="Ig-like" evidence="11">
    <location>
        <begin position="115"/>
        <end position="206"/>
    </location>
</feature>
<dbReference type="InterPro" id="IPR036179">
    <property type="entry name" value="Ig-like_dom_sf"/>
</dbReference>
<protein>
    <submittedName>
        <fullName evidence="12">Uncharacterized protein</fullName>
    </submittedName>
</protein>
<dbReference type="Pfam" id="PF01582">
    <property type="entry name" value="TIR"/>
    <property type="match status" value="1"/>
</dbReference>
<dbReference type="InterPro" id="IPR007110">
    <property type="entry name" value="Ig-like_dom"/>
</dbReference>
<dbReference type="AlphaFoldDB" id="A0A3B4BGK5"/>
<feature type="transmembrane region" description="Helical" evidence="9">
    <location>
        <begin position="325"/>
        <end position="347"/>
    </location>
</feature>
<reference evidence="12" key="1">
    <citation type="submission" date="2025-08" db="UniProtKB">
        <authorList>
            <consortium name="Ensembl"/>
        </authorList>
    </citation>
    <scope>IDENTIFICATION</scope>
</reference>
<keyword evidence="5" id="KW-0520">NAD</keyword>
<evidence type="ECO:0000256" key="4">
    <source>
        <dbReference type="ARBA" id="ARBA00022801"/>
    </source>
</evidence>
<comment type="similarity">
    <text evidence="1">Belongs to the interleukin-1 receptor family.</text>
</comment>
<keyword evidence="9" id="KW-0812">Transmembrane</keyword>
<evidence type="ECO:0000256" key="5">
    <source>
        <dbReference type="ARBA" id="ARBA00023027"/>
    </source>
</evidence>
<dbReference type="SMART" id="SM00409">
    <property type="entry name" value="IG"/>
    <property type="match status" value="3"/>
</dbReference>
<proteinExistence type="inferred from homology"/>
<keyword evidence="4" id="KW-0378">Hydrolase</keyword>
<evidence type="ECO:0000256" key="2">
    <source>
        <dbReference type="ARBA" id="ARBA00022729"/>
    </source>
</evidence>
<keyword evidence="6" id="KW-1015">Disulfide bond</keyword>
<evidence type="ECO:0000256" key="6">
    <source>
        <dbReference type="ARBA" id="ARBA00023157"/>
    </source>
</evidence>
<keyword evidence="7" id="KW-0325">Glycoprotein</keyword>
<dbReference type="PRINTS" id="PR01537">
    <property type="entry name" value="INTRLKN1R1F"/>
</dbReference>
<dbReference type="InterPro" id="IPR004074">
    <property type="entry name" value="IL-1_rcpt_I/II-typ"/>
</dbReference>
<dbReference type="SUPFAM" id="SSF48726">
    <property type="entry name" value="Immunoglobulin"/>
    <property type="match status" value="3"/>
</dbReference>
<evidence type="ECO:0000313" key="12">
    <source>
        <dbReference type="Ensembl" id="ENSPMGP00000027951.1"/>
    </source>
</evidence>
<dbReference type="PROSITE" id="PS50835">
    <property type="entry name" value="IG_LIKE"/>
    <property type="match status" value="1"/>
</dbReference>
<evidence type="ECO:0000259" key="11">
    <source>
        <dbReference type="PROSITE" id="PS50835"/>
    </source>
</evidence>
<evidence type="ECO:0000256" key="1">
    <source>
        <dbReference type="ARBA" id="ARBA00009752"/>
    </source>
</evidence>
<feature type="domain" description="TIR" evidence="10">
    <location>
        <begin position="370"/>
        <end position="592"/>
    </location>
</feature>
<keyword evidence="13" id="KW-1185">Reference proteome</keyword>
<dbReference type="InterPro" id="IPR035897">
    <property type="entry name" value="Toll_tir_struct_dom_sf"/>
</dbReference>
<dbReference type="InterPro" id="IPR015621">
    <property type="entry name" value="IL-1_rcpt_fam"/>
</dbReference>
<accession>A0A3B4BGK5</accession>
<dbReference type="PANTHER" id="PTHR11890">
    <property type="entry name" value="INTERLEUKIN-1 RECEPTOR FAMILY MEMBER"/>
    <property type="match status" value="1"/>
</dbReference>
<evidence type="ECO:0000313" key="13">
    <source>
        <dbReference type="Proteomes" id="UP000261520"/>
    </source>
</evidence>
<keyword evidence="3" id="KW-0677">Repeat</keyword>
<dbReference type="Gene3D" id="2.60.40.10">
    <property type="entry name" value="Immunoglobulins"/>
    <property type="match status" value="3"/>
</dbReference>
<organism evidence="12 13">
    <name type="scientific">Periophthalmus magnuspinnatus</name>
    <dbReference type="NCBI Taxonomy" id="409849"/>
    <lineage>
        <taxon>Eukaryota</taxon>
        <taxon>Metazoa</taxon>
        <taxon>Chordata</taxon>
        <taxon>Craniata</taxon>
        <taxon>Vertebrata</taxon>
        <taxon>Euteleostomi</taxon>
        <taxon>Actinopterygii</taxon>
        <taxon>Neopterygii</taxon>
        <taxon>Teleostei</taxon>
        <taxon>Neoteleostei</taxon>
        <taxon>Acanthomorphata</taxon>
        <taxon>Gobiaria</taxon>
        <taxon>Gobiiformes</taxon>
        <taxon>Gobioidei</taxon>
        <taxon>Gobiidae</taxon>
        <taxon>Oxudercinae</taxon>
        <taxon>Periophthalmus</taxon>
    </lineage>
</organism>
<dbReference type="Gene3D" id="3.40.50.10140">
    <property type="entry name" value="Toll/interleukin-1 receptor homology (TIR) domain"/>
    <property type="match status" value="1"/>
</dbReference>
<reference evidence="12" key="2">
    <citation type="submission" date="2025-09" db="UniProtKB">
        <authorList>
            <consortium name="Ensembl"/>
        </authorList>
    </citation>
    <scope>IDENTIFICATION</scope>
</reference>
<sequence length="608" mass="69282">MFYDCKNYNLQFERIFSVPGDVAMLNSTLLSPSVFNLSAEPFNVTWYGPDSNQPISNQSGRVLVMAETLWFLNVTLEDAGDYFTVVSTPGRCYRQQTKLVVQRPLSLCGRPNTAGQRLTKRVTDRLSCPLNDYIHKLTHYGLSYAITWYKGCERIVDGQGRFHYWETYLKVEGVESDDQGLYTCTLTFNLGGVSGTVSETIDAEVTGDYCLHPQIHEPANDVLKAELGANLTKRCLVYVPCEGKPVLDVDMYWLIQNEFILDDPSERVYTTPQRSSQDGNVWIERWLIISELKEDDFNQNYTCRAWSGRGSPYCYFTLLHTDPNLLLPVGLGLGSCLLLFLVCVYVYRVFKVDLVLWTRETFSGLYSNGKLYDAYVAYPQSCALCWSDEVERFALHTLPQVLEEGCGYSLFIPERDSLPGDAAVDSVEKNLQVSRRIILLYTASTFSKKYCSSNNNNRLLSRPMSDHTDTSNEGYTKLGSQCGEDICGHVRTPLECVNAMHRALLERSLKVILVELEELGASDVEQLPESVRHLRQTQGAVCWWKTRTRRTTHAPWRAVCTRRTGDTRDIETPLSSCVSPNSRFWKEVRYRISPFPLENAIFDEKTTY</sequence>
<dbReference type="PROSITE" id="PS50104">
    <property type="entry name" value="TIR"/>
    <property type="match status" value="1"/>
</dbReference>
<name>A0A3B4BGK5_9GOBI</name>
<keyword evidence="8" id="KW-0393">Immunoglobulin domain</keyword>
<dbReference type="InterPro" id="IPR013783">
    <property type="entry name" value="Ig-like_fold"/>
</dbReference>
<dbReference type="PRINTS" id="PR01536">
    <property type="entry name" value="INTRLKN1R12F"/>
</dbReference>
<dbReference type="InterPro" id="IPR000157">
    <property type="entry name" value="TIR_dom"/>
</dbReference>
<keyword evidence="9" id="KW-0472">Membrane</keyword>
<evidence type="ECO:0000256" key="9">
    <source>
        <dbReference type="SAM" id="Phobius"/>
    </source>
</evidence>
<evidence type="ECO:0000256" key="7">
    <source>
        <dbReference type="ARBA" id="ARBA00023180"/>
    </source>
</evidence>
<evidence type="ECO:0000259" key="10">
    <source>
        <dbReference type="PROSITE" id="PS50104"/>
    </source>
</evidence>
<evidence type="ECO:0000256" key="3">
    <source>
        <dbReference type="ARBA" id="ARBA00022737"/>
    </source>
</evidence>
<dbReference type="PANTHER" id="PTHR11890:SF3">
    <property type="entry name" value="INTERLEUKIN-1 RECEPTOR TYPE 2"/>
    <property type="match status" value="1"/>
</dbReference>
<dbReference type="InterPro" id="IPR003599">
    <property type="entry name" value="Ig_sub"/>
</dbReference>
<dbReference type="SUPFAM" id="SSF52200">
    <property type="entry name" value="Toll/Interleukin receptor TIR domain"/>
    <property type="match status" value="1"/>
</dbReference>
<dbReference type="Proteomes" id="UP000261520">
    <property type="component" value="Unplaced"/>
</dbReference>
<dbReference type="GO" id="GO:0016787">
    <property type="term" value="F:hydrolase activity"/>
    <property type="evidence" value="ECO:0007669"/>
    <property type="project" value="UniProtKB-KW"/>
</dbReference>
<dbReference type="GO" id="GO:0004908">
    <property type="term" value="F:interleukin-1 receptor activity"/>
    <property type="evidence" value="ECO:0007669"/>
    <property type="project" value="InterPro"/>
</dbReference>
<keyword evidence="2" id="KW-0732">Signal</keyword>
<dbReference type="STRING" id="409849.ENSPMGP00000027951"/>
<dbReference type="SMART" id="SM00255">
    <property type="entry name" value="TIR"/>
    <property type="match status" value="1"/>
</dbReference>
<keyword evidence="9" id="KW-1133">Transmembrane helix</keyword>
<evidence type="ECO:0000256" key="8">
    <source>
        <dbReference type="ARBA" id="ARBA00023319"/>
    </source>
</evidence>